<dbReference type="Pfam" id="PF04464">
    <property type="entry name" value="Glyphos_transf"/>
    <property type="match status" value="1"/>
</dbReference>
<evidence type="ECO:0000256" key="3">
    <source>
        <dbReference type="ARBA" id="ARBA00022475"/>
    </source>
</evidence>
<sequence length="425" mass="46413">MKVLLVLLQRCLLFPLSFLLPRTPGTWVFGAPQDGFSGNPKYLFLWMSHFRPDVTCTWLTGSPATRALLRGRGYRCELRWSPAGVRAAASAQFHVVANDGSDTNFAFTGGARVLNLWHGVGIKNILRGARVGANAQLYAARWRPDVYLRSLHRFRRPDLVLATSPDMAAHFARCFDVPLERCPVLGYPRLDPYVDASFRELCLSFGDYDALRERCAGRTTYLYTPTLRDDDADLFSEAVPDVAALSAALAATDAVLLLKLHPFSAASVAGAVADYDNIVVWPEDLDLYPVLADVDCLITDYSSLLYDYIAFADSGVVVYAFDFERYVAQDRDLAFPFEENVVGVRADSFAELCAVLADGRALAPLETERLARIRTRFWGSAQPPSRPASAAIAAYAAGEPASLLRSGVPGHGDGLPPSGAGRHGA</sequence>
<dbReference type="InterPro" id="IPR051612">
    <property type="entry name" value="Teichoic_Acid_Biosynth"/>
</dbReference>
<dbReference type="Gene3D" id="3.40.50.11820">
    <property type="match status" value="1"/>
</dbReference>
<dbReference type="PANTHER" id="PTHR37316:SF3">
    <property type="entry name" value="TEICHOIC ACID GLYCEROL-PHOSPHATE TRANSFERASE"/>
    <property type="match status" value="1"/>
</dbReference>
<dbReference type="PANTHER" id="PTHR37316">
    <property type="entry name" value="TEICHOIC ACID GLYCEROL-PHOSPHATE PRIMASE"/>
    <property type="match status" value="1"/>
</dbReference>
<dbReference type="SUPFAM" id="SSF53756">
    <property type="entry name" value="UDP-Glycosyltransferase/glycogen phosphorylase"/>
    <property type="match status" value="1"/>
</dbReference>
<evidence type="ECO:0000256" key="8">
    <source>
        <dbReference type="SAM" id="SignalP"/>
    </source>
</evidence>
<dbReference type="Gene3D" id="3.40.50.12580">
    <property type="match status" value="1"/>
</dbReference>
<proteinExistence type="inferred from homology"/>
<dbReference type="EMBL" id="CADCUB010000027">
    <property type="protein sequence ID" value="CAA9311021.1"/>
    <property type="molecule type" value="Genomic_DNA"/>
</dbReference>
<keyword evidence="4 9" id="KW-0808">Transferase</keyword>
<comment type="subcellular location">
    <subcellularLocation>
        <location evidence="1">Cell membrane</location>
        <topology evidence="1">Peripheral membrane protein</topology>
    </subcellularLocation>
</comment>
<evidence type="ECO:0000256" key="2">
    <source>
        <dbReference type="ARBA" id="ARBA00010488"/>
    </source>
</evidence>
<organism evidence="9">
    <name type="scientific">uncultured Frankineae bacterium</name>
    <dbReference type="NCBI Taxonomy" id="437475"/>
    <lineage>
        <taxon>Bacteria</taxon>
        <taxon>Bacillati</taxon>
        <taxon>Actinomycetota</taxon>
        <taxon>Actinomycetes</taxon>
        <taxon>Frankiales</taxon>
        <taxon>environmental samples</taxon>
    </lineage>
</organism>
<name>A0A6J4KQW7_9ACTN</name>
<protein>
    <submittedName>
        <fullName evidence="9">CDP-glycerol:poly(Glycerophosphate) glycerophosphotransferase</fullName>
        <ecNumber evidence="9">2.7.8.12</ecNumber>
    </submittedName>
</protein>
<evidence type="ECO:0000256" key="7">
    <source>
        <dbReference type="SAM" id="MobiDB-lite"/>
    </source>
</evidence>
<dbReference type="InterPro" id="IPR007554">
    <property type="entry name" value="Glycerophosphate_synth"/>
</dbReference>
<reference evidence="9" key="1">
    <citation type="submission" date="2020-02" db="EMBL/GenBank/DDBJ databases">
        <authorList>
            <person name="Meier V. D."/>
        </authorList>
    </citation>
    <scope>NUCLEOTIDE SEQUENCE</scope>
    <source>
        <strain evidence="9">AVDCRST_MAG07</strain>
    </source>
</reference>
<evidence type="ECO:0000256" key="4">
    <source>
        <dbReference type="ARBA" id="ARBA00022679"/>
    </source>
</evidence>
<keyword evidence="5" id="KW-0777">Teichoic acid biosynthesis</keyword>
<evidence type="ECO:0000313" key="9">
    <source>
        <dbReference type="EMBL" id="CAA9311021.1"/>
    </source>
</evidence>
<dbReference type="InterPro" id="IPR043149">
    <property type="entry name" value="TagF_N"/>
</dbReference>
<evidence type="ECO:0000256" key="5">
    <source>
        <dbReference type="ARBA" id="ARBA00022944"/>
    </source>
</evidence>
<feature type="chain" id="PRO_5038444453" evidence="8">
    <location>
        <begin position="20"/>
        <end position="425"/>
    </location>
</feature>
<evidence type="ECO:0000256" key="1">
    <source>
        <dbReference type="ARBA" id="ARBA00004202"/>
    </source>
</evidence>
<feature type="signal peptide" evidence="8">
    <location>
        <begin position="1"/>
        <end position="19"/>
    </location>
</feature>
<dbReference type="AlphaFoldDB" id="A0A6J4KQW7"/>
<dbReference type="GO" id="GO:0019350">
    <property type="term" value="P:teichoic acid biosynthetic process"/>
    <property type="evidence" value="ECO:0007669"/>
    <property type="project" value="UniProtKB-KW"/>
</dbReference>
<comment type="similarity">
    <text evidence="2">Belongs to the CDP-glycerol glycerophosphotransferase family.</text>
</comment>
<evidence type="ECO:0000256" key="6">
    <source>
        <dbReference type="ARBA" id="ARBA00023136"/>
    </source>
</evidence>
<dbReference type="GO" id="GO:0005886">
    <property type="term" value="C:plasma membrane"/>
    <property type="evidence" value="ECO:0007669"/>
    <property type="project" value="UniProtKB-SubCell"/>
</dbReference>
<keyword evidence="8" id="KW-0732">Signal</keyword>
<feature type="region of interest" description="Disordered" evidence="7">
    <location>
        <begin position="406"/>
        <end position="425"/>
    </location>
</feature>
<dbReference type="EC" id="2.7.8.12" evidence="9"/>
<gene>
    <name evidence="9" type="ORF">AVDCRST_MAG07-586</name>
</gene>
<dbReference type="GO" id="GO:0047355">
    <property type="term" value="F:CDP-glycerol glycerophosphotransferase activity"/>
    <property type="evidence" value="ECO:0007669"/>
    <property type="project" value="UniProtKB-EC"/>
</dbReference>
<keyword evidence="6" id="KW-0472">Membrane</keyword>
<dbReference type="InterPro" id="IPR043148">
    <property type="entry name" value="TagF_C"/>
</dbReference>
<keyword evidence="3" id="KW-1003">Cell membrane</keyword>
<accession>A0A6J4KQW7</accession>